<dbReference type="Proteomes" id="UP001501138">
    <property type="component" value="Unassembled WGS sequence"/>
</dbReference>
<evidence type="ECO:0000313" key="4">
    <source>
        <dbReference type="Proteomes" id="UP001501138"/>
    </source>
</evidence>
<name>A0ABN2JRD4_9MICO</name>
<evidence type="ECO:0000256" key="1">
    <source>
        <dbReference type="SAM" id="MobiDB-lite"/>
    </source>
</evidence>
<dbReference type="EMBL" id="BAAAPM010000008">
    <property type="protein sequence ID" value="GAA1736458.1"/>
    <property type="molecule type" value="Genomic_DNA"/>
</dbReference>
<accession>A0ABN2JRD4</accession>
<dbReference type="Gene3D" id="3.90.1150.200">
    <property type="match status" value="1"/>
</dbReference>
<dbReference type="InterPro" id="IPR014922">
    <property type="entry name" value="YdhG-like"/>
</dbReference>
<proteinExistence type="predicted"/>
<dbReference type="Pfam" id="PF08818">
    <property type="entry name" value="DUF1801"/>
    <property type="match status" value="1"/>
</dbReference>
<feature type="domain" description="YdhG-like" evidence="2">
    <location>
        <begin position="42"/>
        <end position="134"/>
    </location>
</feature>
<gene>
    <name evidence="3" type="ORF">GCM10009809_34590</name>
</gene>
<comment type="caution">
    <text evidence="3">The sequence shown here is derived from an EMBL/GenBank/DDBJ whole genome shotgun (WGS) entry which is preliminary data.</text>
</comment>
<keyword evidence="4" id="KW-1185">Reference proteome</keyword>
<evidence type="ECO:0000259" key="2">
    <source>
        <dbReference type="Pfam" id="PF08818"/>
    </source>
</evidence>
<sequence>MTARRVATTPPGSRERPSRGTIGRMTDDDAVTEYVATLSGAHRDAVARVYDRARALVPDATEGRSYGMAALRYRGSPLVSAQMTKQHIGLYPFSPPVIEAFAAELTGFRVTKGSISFQPGAPLPDDLLDRIVAARRDEIDAMRSR</sequence>
<organism evidence="3 4">
    <name type="scientific">Isoptericola hypogeus</name>
    <dbReference type="NCBI Taxonomy" id="300179"/>
    <lineage>
        <taxon>Bacteria</taxon>
        <taxon>Bacillati</taxon>
        <taxon>Actinomycetota</taxon>
        <taxon>Actinomycetes</taxon>
        <taxon>Micrococcales</taxon>
        <taxon>Promicromonosporaceae</taxon>
        <taxon>Isoptericola</taxon>
    </lineage>
</organism>
<reference evidence="3 4" key="1">
    <citation type="journal article" date="2019" name="Int. J. Syst. Evol. Microbiol.">
        <title>The Global Catalogue of Microorganisms (GCM) 10K type strain sequencing project: providing services to taxonomists for standard genome sequencing and annotation.</title>
        <authorList>
            <consortium name="The Broad Institute Genomics Platform"/>
            <consortium name="The Broad Institute Genome Sequencing Center for Infectious Disease"/>
            <person name="Wu L."/>
            <person name="Ma J."/>
        </authorList>
    </citation>
    <scope>NUCLEOTIDE SEQUENCE [LARGE SCALE GENOMIC DNA]</scope>
    <source>
        <strain evidence="3 4">JCM 15589</strain>
    </source>
</reference>
<dbReference type="SUPFAM" id="SSF159888">
    <property type="entry name" value="YdhG-like"/>
    <property type="match status" value="1"/>
</dbReference>
<protein>
    <recommendedName>
        <fullName evidence="2">YdhG-like domain-containing protein</fullName>
    </recommendedName>
</protein>
<feature type="region of interest" description="Disordered" evidence="1">
    <location>
        <begin position="1"/>
        <end position="26"/>
    </location>
</feature>
<evidence type="ECO:0000313" key="3">
    <source>
        <dbReference type="EMBL" id="GAA1736458.1"/>
    </source>
</evidence>